<comment type="caution">
    <text evidence="2">The sequence shown here is derived from an EMBL/GenBank/DDBJ whole genome shotgun (WGS) entry which is preliminary data.</text>
</comment>
<sequence>MQGVFFIFNNNTIFLGGTMKVKGIKNKGIIITLIALFIVLIGAILIFPSFKQGFTGKTLPVYQPVKDIGYKTKITEDMIKLVDYPAEYIQDKSKIISDKKDIVGSYSKVNISKNDLISKDKITNASDEALFSKGNLLAVTVSTLSSSVAGKITSSDIVKVYGYVKQETEMGSENIVVAPKELEHMEVAYVLTSQAENASTSKTDEKDEQTKLVPNVVVLKITDEKQANALVNLEYSGKIHLEKVN</sequence>
<proteinExistence type="predicted"/>
<dbReference type="Proteomes" id="UP000319424">
    <property type="component" value="Unassembled WGS sequence"/>
</dbReference>
<keyword evidence="1" id="KW-0812">Transmembrane</keyword>
<dbReference type="CDD" id="cd11614">
    <property type="entry name" value="SAF_CpaB_FlgA_like"/>
    <property type="match status" value="1"/>
</dbReference>
<evidence type="ECO:0000256" key="1">
    <source>
        <dbReference type="SAM" id="Phobius"/>
    </source>
</evidence>
<keyword evidence="1" id="KW-0472">Membrane</keyword>
<evidence type="ECO:0000313" key="2">
    <source>
        <dbReference type="EMBL" id="TRW28036.1"/>
    </source>
</evidence>
<protein>
    <submittedName>
        <fullName evidence="2">Flp pilus assembly protein CpaB</fullName>
    </submittedName>
</protein>
<dbReference type="AlphaFoldDB" id="A0A552VC23"/>
<reference evidence="2 3" key="1">
    <citation type="submission" date="2019-07" db="EMBL/GenBank/DDBJ databases">
        <title>Criibacterium bergeronii gen. nov., sp. nov. isolated from human clinical samples.</title>
        <authorList>
            <person name="Maheux A.F."/>
            <person name="Boudreau D.K."/>
            <person name="Berube E."/>
            <person name="Brodeur S."/>
            <person name="Bernard K.A."/>
            <person name="Abed J.Y."/>
            <person name="Ducrey E."/>
            <person name="Guay E.F."/>
            <person name="Raymond F."/>
            <person name="Corbeil J."/>
            <person name="Domingo M.-C."/>
            <person name="Roy P.H."/>
            <person name="Boissinot M."/>
            <person name="Tocheva E.I."/>
            <person name="Omar R.F."/>
        </authorList>
    </citation>
    <scope>NUCLEOTIDE SEQUENCE [LARGE SCALE GENOMIC DNA]</scope>
    <source>
        <strain evidence="2 3">CCRI-24246</strain>
    </source>
</reference>
<organism evidence="2 3">
    <name type="scientific">Criibacterium bergeronii</name>
    <dbReference type="NCBI Taxonomy" id="1871336"/>
    <lineage>
        <taxon>Bacteria</taxon>
        <taxon>Bacillati</taxon>
        <taxon>Bacillota</taxon>
        <taxon>Clostridia</taxon>
        <taxon>Peptostreptococcales</taxon>
        <taxon>Filifactoraceae</taxon>
        <taxon>Criibacterium</taxon>
    </lineage>
</organism>
<keyword evidence="1" id="KW-1133">Transmembrane helix</keyword>
<gene>
    <name evidence="2" type="ORF">FL857_03330</name>
</gene>
<dbReference type="EMBL" id="VJXW01000003">
    <property type="protein sequence ID" value="TRW28036.1"/>
    <property type="molecule type" value="Genomic_DNA"/>
</dbReference>
<name>A0A552VC23_9FIRM</name>
<evidence type="ECO:0000313" key="3">
    <source>
        <dbReference type="Proteomes" id="UP000319424"/>
    </source>
</evidence>
<feature type="transmembrane region" description="Helical" evidence="1">
    <location>
        <begin position="29"/>
        <end position="50"/>
    </location>
</feature>
<accession>A0A552VC23</accession>